<evidence type="ECO:0000313" key="10">
    <source>
        <dbReference type="EMBL" id="MBF8190506.1"/>
    </source>
</evidence>
<feature type="binding site" evidence="8">
    <location>
        <position position="196"/>
    </location>
    <ligand>
        <name>3-phosphoshikimate</name>
        <dbReference type="ChEBI" id="CHEBI:145989"/>
    </ligand>
</feature>
<dbReference type="InterPro" id="IPR036968">
    <property type="entry name" value="Enolpyruvate_Tfrase_sf"/>
</dbReference>
<dbReference type="EC" id="2.5.1.19" evidence="8"/>
<feature type="binding site" evidence="8">
    <location>
        <position position="30"/>
    </location>
    <ligand>
        <name>3-phosphoshikimate</name>
        <dbReference type="ChEBI" id="CHEBI:145989"/>
    </ligand>
</feature>
<dbReference type="Proteomes" id="UP000605361">
    <property type="component" value="Unassembled WGS sequence"/>
</dbReference>
<evidence type="ECO:0000256" key="6">
    <source>
        <dbReference type="ARBA" id="ARBA00023141"/>
    </source>
</evidence>
<comment type="caution">
    <text evidence="8">Lacks conserved residue(s) required for the propagation of feature annotation.</text>
</comment>
<evidence type="ECO:0000256" key="1">
    <source>
        <dbReference type="ARBA" id="ARBA00004811"/>
    </source>
</evidence>
<comment type="subcellular location">
    <subcellularLocation>
        <location evidence="8">Cytoplasm</location>
    </subcellularLocation>
</comment>
<dbReference type="Gene3D" id="3.65.10.10">
    <property type="entry name" value="Enolpyruvate transferase domain"/>
    <property type="match status" value="2"/>
</dbReference>
<evidence type="ECO:0000256" key="7">
    <source>
        <dbReference type="ARBA" id="ARBA00044633"/>
    </source>
</evidence>
<accession>A0A931F3V5</accession>
<dbReference type="InterPro" id="IPR023193">
    <property type="entry name" value="EPSP_synthase_CS"/>
</dbReference>
<evidence type="ECO:0000256" key="8">
    <source>
        <dbReference type="HAMAP-Rule" id="MF_00210"/>
    </source>
</evidence>
<comment type="similarity">
    <text evidence="2 8">Belongs to the EPSP synthase family.</text>
</comment>
<feature type="binding site" evidence="8">
    <location>
        <position position="349"/>
    </location>
    <ligand>
        <name>phosphoenolpyruvate</name>
        <dbReference type="ChEBI" id="CHEBI:58702"/>
    </ligand>
</feature>
<feature type="binding site" evidence="8">
    <location>
        <position position="26"/>
    </location>
    <ligand>
        <name>3-phosphoshikimate</name>
        <dbReference type="ChEBI" id="CHEBI:145989"/>
    </ligand>
</feature>
<feature type="binding site" evidence="8">
    <location>
        <position position="126"/>
    </location>
    <ligand>
        <name>phosphoenolpyruvate</name>
        <dbReference type="ChEBI" id="CHEBI:58702"/>
    </ligand>
</feature>
<feature type="binding site" evidence="8">
    <location>
        <position position="169"/>
    </location>
    <ligand>
        <name>phosphoenolpyruvate</name>
        <dbReference type="ChEBI" id="CHEBI:58702"/>
    </ligand>
</feature>
<dbReference type="PIRSF" id="PIRSF000505">
    <property type="entry name" value="EPSPS"/>
    <property type="match status" value="1"/>
</dbReference>
<evidence type="ECO:0000256" key="3">
    <source>
        <dbReference type="ARBA" id="ARBA00022490"/>
    </source>
</evidence>
<name>A0A931F3V5_9ACTN</name>
<feature type="binding site" evidence="8">
    <location>
        <position position="390"/>
    </location>
    <ligand>
        <name>phosphoenolpyruvate</name>
        <dbReference type="ChEBI" id="CHEBI:58702"/>
    </ligand>
</feature>
<comment type="function">
    <text evidence="8">Catalyzes the transfer of the enolpyruvyl moiety of phosphoenolpyruvate (PEP) to the 5-hydroxyl of shikimate-3-phosphate (S3P) to produce enolpyruvyl shikimate-3-phosphate and inorganic phosphate.</text>
</comment>
<feature type="binding site" evidence="8">
    <location>
        <position position="168"/>
    </location>
    <ligand>
        <name>3-phosphoshikimate</name>
        <dbReference type="ChEBI" id="CHEBI:145989"/>
    </ligand>
</feature>
<dbReference type="GO" id="GO:0009073">
    <property type="term" value="P:aromatic amino acid family biosynthetic process"/>
    <property type="evidence" value="ECO:0007669"/>
    <property type="project" value="UniProtKB-KW"/>
</dbReference>
<dbReference type="Pfam" id="PF00275">
    <property type="entry name" value="EPSP_synthase"/>
    <property type="match status" value="1"/>
</dbReference>
<comment type="catalytic activity">
    <reaction evidence="7">
        <text>3-phosphoshikimate + phosphoenolpyruvate = 5-O-(1-carboxyvinyl)-3-phosphoshikimate + phosphate</text>
        <dbReference type="Rhea" id="RHEA:21256"/>
        <dbReference type="ChEBI" id="CHEBI:43474"/>
        <dbReference type="ChEBI" id="CHEBI:57701"/>
        <dbReference type="ChEBI" id="CHEBI:58702"/>
        <dbReference type="ChEBI" id="CHEBI:145989"/>
        <dbReference type="EC" id="2.5.1.19"/>
    </reaction>
    <physiologicalReaction direction="left-to-right" evidence="7">
        <dbReference type="Rhea" id="RHEA:21257"/>
    </physiologicalReaction>
</comment>
<dbReference type="PANTHER" id="PTHR21090:SF5">
    <property type="entry name" value="PENTAFUNCTIONAL AROM POLYPEPTIDE"/>
    <property type="match status" value="1"/>
</dbReference>
<feature type="binding site" evidence="8">
    <location>
        <position position="169"/>
    </location>
    <ligand>
        <name>3-phosphoshikimate</name>
        <dbReference type="ChEBI" id="CHEBI:145989"/>
    </ligand>
</feature>
<dbReference type="CDD" id="cd01556">
    <property type="entry name" value="EPSP_synthase"/>
    <property type="match status" value="1"/>
</dbReference>
<feature type="domain" description="Enolpyruvate transferase" evidence="9">
    <location>
        <begin position="12"/>
        <end position="423"/>
    </location>
</feature>
<dbReference type="GO" id="GO:0003866">
    <property type="term" value="F:3-phosphoshikimate 1-carboxyvinyltransferase activity"/>
    <property type="evidence" value="ECO:0007669"/>
    <property type="project" value="UniProtKB-UniRule"/>
</dbReference>
<feature type="binding site" evidence="8">
    <location>
        <position position="415"/>
    </location>
    <ligand>
        <name>phosphoenolpyruvate</name>
        <dbReference type="ChEBI" id="CHEBI:58702"/>
    </ligand>
</feature>
<dbReference type="InterPro" id="IPR001986">
    <property type="entry name" value="Enolpyruvate_Tfrase_dom"/>
</dbReference>
<dbReference type="InterPro" id="IPR006264">
    <property type="entry name" value="EPSP_synthase"/>
</dbReference>
<proteinExistence type="inferred from homology"/>
<feature type="binding site" evidence="8">
    <location>
        <position position="345"/>
    </location>
    <ligand>
        <name>3-phosphoshikimate</name>
        <dbReference type="ChEBI" id="CHEBI:145989"/>
    </ligand>
</feature>
<keyword evidence="5 8" id="KW-0808">Transferase</keyword>
<feature type="binding site" evidence="8">
    <location>
        <position position="318"/>
    </location>
    <ligand>
        <name>3-phosphoshikimate</name>
        <dbReference type="ChEBI" id="CHEBI:145989"/>
    </ligand>
</feature>
<feature type="binding site" evidence="8">
    <location>
        <position position="98"/>
    </location>
    <ligand>
        <name>phosphoenolpyruvate</name>
        <dbReference type="ChEBI" id="CHEBI:58702"/>
    </ligand>
</feature>
<dbReference type="FunFam" id="3.65.10.10:FF:000011">
    <property type="entry name" value="3-phosphoshikimate 1-carboxyvinyltransferase"/>
    <property type="match status" value="1"/>
</dbReference>
<evidence type="ECO:0000313" key="11">
    <source>
        <dbReference type="Proteomes" id="UP000605361"/>
    </source>
</evidence>
<keyword evidence="3 8" id="KW-0963">Cytoplasm</keyword>
<dbReference type="AlphaFoldDB" id="A0A931F3V5"/>
<dbReference type="EMBL" id="JADOGI010000124">
    <property type="protein sequence ID" value="MBF8190506.1"/>
    <property type="molecule type" value="Genomic_DNA"/>
</dbReference>
<keyword evidence="11" id="KW-1185">Reference proteome</keyword>
<protein>
    <recommendedName>
        <fullName evidence="8">3-phosphoshikimate 1-carboxyvinyltransferase</fullName>
        <ecNumber evidence="8">2.5.1.19</ecNumber>
    </recommendedName>
    <alternativeName>
        <fullName evidence="8">5-enolpyruvylshikimate-3-phosphate synthase</fullName>
        <shortName evidence="8">EPSP synthase</shortName>
        <shortName evidence="8">EPSPS</shortName>
    </alternativeName>
</protein>
<feature type="binding site" evidence="8">
    <location>
        <position position="167"/>
    </location>
    <ligand>
        <name>3-phosphoshikimate</name>
        <dbReference type="ChEBI" id="CHEBI:145989"/>
    </ligand>
</feature>
<evidence type="ECO:0000256" key="2">
    <source>
        <dbReference type="ARBA" id="ARBA00009948"/>
    </source>
</evidence>
<comment type="caution">
    <text evidence="10">The sequence shown here is derived from an EMBL/GenBank/DDBJ whole genome shotgun (WGS) entry which is preliminary data.</text>
</comment>
<keyword evidence="6 8" id="KW-0057">Aromatic amino acid biosynthesis</keyword>
<organism evidence="10 11">
    <name type="scientific">Nonomuraea cypriaca</name>
    <dbReference type="NCBI Taxonomy" id="1187855"/>
    <lineage>
        <taxon>Bacteria</taxon>
        <taxon>Bacillati</taxon>
        <taxon>Actinomycetota</taxon>
        <taxon>Actinomycetes</taxon>
        <taxon>Streptosporangiales</taxon>
        <taxon>Streptosporangiaceae</taxon>
        <taxon>Nonomuraea</taxon>
    </lineage>
</organism>
<dbReference type="GO" id="GO:0009423">
    <property type="term" value="P:chorismate biosynthetic process"/>
    <property type="evidence" value="ECO:0007669"/>
    <property type="project" value="UniProtKB-UniRule"/>
</dbReference>
<dbReference type="RefSeq" id="WP_195899424.1">
    <property type="nucleotide sequence ID" value="NZ_JADOGI010000124.1"/>
</dbReference>
<dbReference type="InterPro" id="IPR013792">
    <property type="entry name" value="RNA3'P_cycl/enolpyr_Trfase_a/b"/>
</dbReference>
<feature type="binding site" evidence="8">
    <location>
        <position position="25"/>
    </location>
    <ligand>
        <name>3-phosphoshikimate</name>
        <dbReference type="ChEBI" id="CHEBI:145989"/>
    </ligand>
</feature>
<dbReference type="SUPFAM" id="SSF55205">
    <property type="entry name" value="EPT/RTPC-like"/>
    <property type="match status" value="1"/>
</dbReference>
<gene>
    <name evidence="8 10" type="primary">aroA</name>
    <name evidence="10" type="ORF">ITP53_33290</name>
</gene>
<dbReference type="PROSITE" id="PS00104">
    <property type="entry name" value="EPSP_SYNTHASE_1"/>
    <property type="match status" value="1"/>
</dbReference>
<sequence>MPAQHWPAPVATAPVRATVALPGSKSVTNRALLLAAIADGPGVVRRALRSRDADLMVSALRALGTTLVAADETAASVDWHVTPGPIRGGAAVDAGLAGTVMRFVPPMAALADGPVSFDGDPQARRRPMGPILDALRALGARIDNDALPFTISGPPAGGEVTLDASGSSQFVSGLLLTAARFEKGITIRHVGPPVPSQPHIEMTVQMLRSAGVTVDDSEHNVWRVAPGPIAARDMTVEPDLSNAAPFLAAALVTGGTVTIPAWPAQTTQPGDALRGLLTTMGATVTHQGTTDAPDVTDLVVSGTGEVAGIDADLHEVGELTPTIAALAALATTPSRIRGVSHLRGHETDRLAALATEINRLGGDAEETEDGLVIRPRPLRGGTFHSYDDHRMATAGAVIGLAVPGVAVENIATTGKTLPEFVQMWTAMLAAR</sequence>
<evidence type="ECO:0000256" key="5">
    <source>
        <dbReference type="ARBA" id="ARBA00022679"/>
    </source>
</evidence>
<keyword evidence="4 8" id="KW-0028">Amino-acid biosynthesis</keyword>
<comment type="pathway">
    <text evidence="1 8">Metabolic intermediate biosynthesis; chorismate biosynthesis; chorismate from D-erythrose 4-phosphate and phosphoenolpyruvate: step 6/7.</text>
</comment>
<dbReference type="GO" id="GO:0005737">
    <property type="term" value="C:cytoplasm"/>
    <property type="evidence" value="ECO:0007669"/>
    <property type="project" value="UniProtKB-SubCell"/>
</dbReference>
<dbReference type="HAMAP" id="MF_00210">
    <property type="entry name" value="EPSP_synth"/>
    <property type="match status" value="1"/>
</dbReference>
<evidence type="ECO:0000259" key="9">
    <source>
        <dbReference type="Pfam" id="PF00275"/>
    </source>
</evidence>
<feature type="active site" description="Proton acceptor" evidence="8">
    <location>
        <position position="318"/>
    </location>
</feature>
<dbReference type="NCBIfam" id="TIGR01356">
    <property type="entry name" value="aroA"/>
    <property type="match status" value="1"/>
</dbReference>
<dbReference type="FunFam" id="3.65.10.10:FF:000010">
    <property type="entry name" value="3-phosphoshikimate 1-carboxyvinyltransferase"/>
    <property type="match status" value="1"/>
</dbReference>
<dbReference type="PROSITE" id="PS00885">
    <property type="entry name" value="EPSP_SYNTHASE_2"/>
    <property type="match status" value="1"/>
</dbReference>
<comment type="subunit">
    <text evidence="8">Monomer.</text>
</comment>
<feature type="binding site" evidence="8">
    <location>
        <position position="25"/>
    </location>
    <ligand>
        <name>phosphoenolpyruvate</name>
        <dbReference type="ChEBI" id="CHEBI:58702"/>
    </ligand>
</feature>
<reference evidence="10" key="1">
    <citation type="submission" date="2020-11" db="EMBL/GenBank/DDBJ databases">
        <title>Whole-genome analyses of Nonomuraea sp. K274.</title>
        <authorList>
            <person name="Veyisoglu A."/>
        </authorList>
    </citation>
    <scope>NUCLEOTIDE SEQUENCE</scope>
    <source>
        <strain evidence="10">K274</strain>
    </source>
</reference>
<dbReference type="PANTHER" id="PTHR21090">
    <property type="entry name" value="AROM/DEHYDROQUINATE SYNTHASE"/>
    <property type="match status" value="1"/>
</dbReference>
<dbReference type="GO" id="GO:0008652">
    <property type="term" value="P:amino acid biosynthetic process"/>
    <property type="evidence" value="ECO:0007669"/>
    <property type="project" value="UniProtKB-KW"/>
</dbReference>
<evidence type="ECO:0000256" key="4">
    <source>
        <dbReference type="ARBA" id="ARBA00022605"/>
    </source>
</evidence>